<dbReference type="AlphaFoldDB" id="C0QPI0"/>
<organism evidence="3 4">
    <name type="scientific">Persephonella marina (strain DSM 14350 / EX-H1)</name>
    <dbReference type="NCBI Taxonomy" id="123214"/>
    <lineage>
        <taxon>Bacteria</taxon>
        <taxon>Pseudomonadati</taxon>
        <taxon>Aquificota</taxon>
        <taxon>Aquificia</taxon>
        <taxon>Aquificales</taxon>
        <taxon>Hydrogenothermaceae</taxon>
        <taxon>Persephonella</taxon>
    </lineage>
</organism>
<feature type="transmembrane region" description="Helical" evidence="1">
    <location>
        <begin position="124"/>
        <end position="141"/>
    </location>
</feature>
<dbReference type="PaxDb" id="123214-PERMA_0789"/>
<feature type="transmembrane region" description="Helical" evidence="1">
    <location>
        <begin position="147"/>
        <end position="165"/>
    </location>
</feature>
<dbReference type="RefSeq" id="WP_012676930.1">
    <property type="nucleotide sequence ID" value="NC_012440.1"/>
</dbReference>
<dbReference type="EMBL" id="CP001230">
    <property type="protein sequence ID" value="ACO04693.1"/>
    <property type="molecule type" value="Genomic_DNA"/>
</dbReference>
<protein>
    <submittedName>
        <fullName evidence="3">Caax amino protease family protein</fullName>
    </submittedName>
</protein>
<evidence type="ECO:0000313" key="4">
    <source>
        <dbReference type="Proteomes" id="UP000001366"/>
    </source>
</evidence>
<keyword evidence="3" id="KW-0378">Hydrolase</keyword>
<feature type="transmembrane region" description="Helical" evidence="1">
    <location>
        <begin position="53"/>
        <end position="71"/>
    </location>
</feature>
<keyword evidence="1" id="KW-0812">Transmembrane</keyword>
<dbReference type="STRING" id="123214.PERMA_0789"/>
<dbReference type="OrthoDB" id="15151at2"/>
<dbReference type="eggNOG" id="COG1266">
    <property type="taxonomic scope" value="Bacteria"/>
</dbReference>
<evidence type="ECO:0000313" key="3">
    <source>
        <dbReference type="EMBL" id="ACO04693.1"/>
    </source>
</evidence>
<dbReference type="InterPro" id="IPR003675">
    <property type="entry name" value="Rce1/LyrA-like_dom"/>
</dbReference>
<evidence type="ECO:0000259" key="2">
    <source>
        <dbReference type="Pfam" id="PF02517"/>
    </source>
</evidence>
<keyword evidence="4" id="KW-1185">Reference proteome</keyword>
<feature type="domain" description="CAAX prenyl protease 2/Lysostaphin resistance protein A-like" evidence="2">
    <location>
        <begin position="82"/>
        <end position="159"/>
    </location>
</feature>
<gene>
    <name evidence="3" type="ordered locus">PERMA_0789</name>
</gene>
<accession>C0QPI0</accession>
<dbReference type="GO" id="GO:0004175">
    <property type="term" value="F:endopeptidase activity"/>
    <property type="evidence" value="ECO:0007669"/>
    <property type="project" value="UniProtKB-ARBA"/>
</dbReference>
<evidence type="ECO:0000256" key="1">
    <source>
        <dbReference type="SAM" id="Phobius"/>
    </source>
</evidence>
<reference evidence="3 4" key="1">
    <citation type="journal article" date="2009" name="J. Bacteriol.">
        <title>Complete and draft genome sequences of six members of the Aquificales.</title>
        <authorList>
            <person name="Reysenbach A.L."/>
            <person name="Hamamura N."/>
            <person name="Podar M."/>
            <person name="Griffiths E."/>
            <person name="Ferreira S."/>
            <person name="Hochstein R."/>
            <person name="Heidelberg J."/>
            <person name="Johnson J."/>
            <person name="Mead D."/>
            <person name="Pohorille A."/>
            <person name="Sarmiento M."/>
            <person name="Schweighofer K."/>
            <person name="Seshadri R."/>
            <person name="Voytek M.A."/>
        </authorList>
    </citation>
    <scope>NUCLEOTIDE SEQUENCE [LARGE SCALE GENOMIC DNA]</scope>
    <source>
        <strain evidence="4">DSM 14350 / EX-H1</strain>
    </source>
</reference>
<dbReference type="GO" id="GO:0006508">
    <property type="term" value="P:proteolysis"/>
    <property type="evidence" value="ECO:0007669"/>
    <property type="project" value="UniProtKB-KW"/>
</dbReference>
<dbReference type="KEGG" id="pmx:PERMA_0789"/>
<name>C0QPI0_PERMH</name>
<dbReference type="GO" id="GO:0080120">
    <property type="term" value="P:CAAX-box protein maturation"/>
    <property type="evidence" value="ECO:0007669"/>
    <property type="project" value="UniProtKB-ARBA"/>
</dbReference>
<proteinExistence type="predicted"/>
<keyword evidence="1" id="KW-0472">Membrane</keyword>
<feature type="transmembrane region" description="Helical" evidence="1">
    <location>
        <begin position="7"/>
        <end position="33"/>
    </location>
</feature>
<keyword evidence="3" id="KW-0645">Protease</keyword>
<keyword evidence="1" id="KW-1133">Transmembrane helix</keyword>
<dbReference type="HOGENOM" id="CLU_1651278_0_0_0"/>
<dbReference type="Proteomes" id="UP000001366">
    <property type="component" value="Chromosome"/>
</dbReference>
<sequence length="168" mass="19502">MYSAFTLYILLVLLLSLTYFNSLFFYASFFVLISPLIFKDLKELGLKNYRSGILYGSLLSSVYLPFIWNSISIQNFYQSGQVFAEEIFFRGYLLSTVPVKNIHLRNITVSVLFSLPHVIINPDILSVLTFFPSLIFGYLYIRSGSVIAPFIFHLFSNIFFQQYLIHKL</sequence>
<dbReference type="Pfam" id="PF02517">
    <property type="entry name" value="Rce1-like"/>
    <property type="match status" value="1"/>
</dbReference>